<sequence>MKLLGICLLFLSLLGRCSPDKSVLAEPLATDGLIIRTGTSFGMCVGYCKHDYVISGTTLMLTQTSQARTQNQNPAKTCQTTIPQAVWDTLRAAVNPTLFIRQPEQLGCPDCADGGAEYIEVEANGQKHRVTFEHGATIPGFESLVTALRTQREAFKECK</sequence>
<evidence type="ECO:0000313" key="2">
    <source>
        <dbReference type="Proteomes" id="UP000002028"/>
    </source>
</evidence>
<name>D2QFZ4_SPILD</name>
<proteinExistence type="predicted"/>
<dbReference type="RefSeq" id="WP_012929953.1">
    <property type="nucleotide sequence ID" value="NC_013730.1"/>
</dbReference>
<gene>
    <name evidence="1" type="ordered locus">Slin_5491</name>
</gene>
<accession>D2QFZ4</accession>
<dbReference type="HOGENOM" id="CLU_1710584_0_0_10"/>
<evidence type="ECO:0000313" key="1">
    <source>
        <dbReference type="EMBL" id="ADB41457.1"/>
    </source>
</evidence>
<organism evidence="1 2">
    <name type="scientific">Spirosoma linguale (strain ATCC 33905 / DSM 74 / LMG 10896 / Claus 1)</name>
    <dbReference type="NCBI Taxonomy" id="504472"/>
    <lineage>
        <taxon>Bacteria</taxon>
        <taxon>Pseudomonadati</taxon>
        <taxon>Bacteroidota</taxon>
        <taxon>Cytophagia</taxon>
        <taxon>Cytophagales</taxon>
        <taxon>Cytophagaceae</taxon>
        <taxon>Spirosoma</taxon>
    </lineage>
</organism>
<dbReference type="KEGG" id="sli:Slin_5491"/>
<dbReference type="eggNOG" id="ENOG5032VRP">
    <property type="taxonomic scope" value="Bacteria"/>
</dbReference>
<protein>
    <submittedName>
        <fullName evidence="1">Uncharacterized protein</fullName>
    </submittedName>
</protein>
<dbReference type="AlphaFoldDB" id="D2QFZ4"/>
<dbReference type="Proteomes" id="UP000002028">
    <property type="component" value="Chromosome"/>
</dbReference>
<keyword evidence="2" id="KW-1185">Reference proteome</keyword>
<reference evidence="1 2" key="1">
    <citation type="journal article" date="2010" name="Stand. Genomic Sci.">
        <title>Complete genome sequence of Spirosoma linguale type strain (1).</title>
        <authorList>
            <person name="Lail K."/>
            <person name="Sikorski J."/>
            <person name="Saunders E."/>
            <person name="Lapidus A."/>
            <person name="Glavina Del Rio T."/>
            <person name="Copeland A."/>
            <person name="Tice H."/>
            <person name="Cheng J.-F."/>
            <person name="Lucas S."/>
            <person name="Nolan M."/>
            <person name="Bruce D."/>
            <person name="Goodwin L."/>
            <person name="Pitluck S."/>
            <person name="Ivanova N."/>
            <person name="Mavromatis K."/>
            <person name="Ovchinnikova G."/>
            <person name="Pati A."/>
            <person name="Chen A."/>
            <person name="Palaniappan K."/>
            <person name="Land M."/>
            <person name="Hauser L."/>
            <person name="Chang Y.-J."/>
            <person name="Jeffries C.D."/>
            <person name="Chain P."/>
            <person name="Brettin T."/>
            <person name="Detter J.C."/>
            <person name="Schuetze A."/>
            <person name="Rohde M."/>
            <person name="Tindall B.J."/>
            <person name="Goeker M."/>
            <person name="Bristow J."/>
            <person name="Eisen J.A."/>
            <person name="Markowitz V."/>
            <person name="Hugenholtz P."/>
            <person name="Kyrpides N.C."/>
            <person name="Klenk H.-P."/>
            <person name="Chen F."/>
        </authorList>
    </citation>
    <scope>NUCLEOTIDE SEQUENCE [LARGE SCALE GENOMIC DNA]</scope>
    <source>
        <strain evidence="2">ATCC 33905 / DSM 74 / LMG 10896 / Claus 1</strain>
    </source>
</reference>
<dbReference type="EMBL" id="CP001769">
    <property type="protein sequence ID" value="ADB41457.1"/>
    <property type="molecule type" value="Genomic_DNA"/>
</dbReference>
<dbReference type="STRING" id="504472.Slin_5491"/>